<comment type="caution">
    <text evidence="1">The sequence shown here is derived from an EMBL/GenBank/DDBJ whole genome shotgun (WGS) entry which is preliminary data.</text>
</comment>
<sequence>MSVDDVSHAGFDDYDVLDLDEELYRAFLELREEWSKSYQRLVNASLDVCRPCSTALGSFSWLPCCNVSLPLHIFPHR</sequence>
<keyword evidence="2" id="KW-1185">Reference proteome</keyword>
<protein>
    <submittedName>
        <fullName evidence="1">Uncharacterized protein</fullName>
    </submittedName>
</protein>
<accession>A0A016WUH3</accession>
<name>A0A016WUH3_9BILA</name>
<gene>
    <name evidence="1" type="primary">Acey_s0493.g2433</name>
    <name evidence="1" type="ORF">Y032_0493g2433</name>
</gene>
<dbReference type="AlphaFoldDB" id="A0A016WUH3"/>
<evidence type="ECO:0000313" key="2">
    <source>
        <dbReference type="Proteomes" id="UP000024635"/>
    </source>
</evidence>
<proteinExistence type="predicted"/>
<evidence type="ECO:0000313" key="1">
    <source>
        <dbReference type="EMBL" id="EYC43454.1"/>
    </source>
</evidence>
<organism evidence="1 2">
    <name type="scientific">Ancylostoma ceylanicum</name>
    <dbReference type="NCBI Taxonomy" id="53326"/>
    <lineage>
        <taxon>Eukaryota</taxon>
        <taxon>Metazoa</taxon>
        <taxon>Ecdysozoa</taxon>
        <taxon>Nematoda</taxon>
        <taxon>Chromadorea</taxon>
        <taxon>Rhabditida</taxon>
        <taxon>Rhabditina</taxon>
        <taxon>Rhabditomorpha</taxon>
        <taxon>Strongyloidea</taxon>
        <taxon>Ancylostomatidae</taxon>
        <taxon>Ancylostomatinae</taxon>
        <taxon>Ancylostoma</taxon>
    </lineage>
</organism>
<dbReference type="EMBL" id="JARK01000093">
    <property type="protein sequence ID" value="EYC43454.1"/>
    <property type="molecule type" value="Genomic_DNA"/>
</dbReference>
<reference evidence="2" key="1">
    <citation type="journal article" date="2015" name="Nat. Genet.">
        <title>The genome and transcriptome of the zoonotic hookworm Ancylostoma ceylanicum identify infection-specific gene families.</title>
        <authorList>
            <person name="Schwarz E.M."/>
            <person name="Hu Y."/>
            <person name="Antoshechkin I."/>
            <person name="Miller M.M."/>
            <person name="Sternberg P.W."/>
            <person name="Aroian R.V."/>
        </authorList>
    </citation>
    <scope>NUCLEOTIDE SEQUENCE</scope>
    <source>
        <strain evidence="2">HY135</strain>
    </source>
</reference>
<dbReference type="Proteomes" id="UP000024635">
    <property type="component" value="Unassembled WGS sequence"/>
</dbReference>